<accession>A0A936Z1H1</accession>
<evidence type="ECO:0000256" key="3">
    <source>
        <dbReference type="ARBA" id="ARBA00023004"/>
    </source>
</evidence>
<dbReference type="GO" id="GO:0020037">
    <property type="term" value="F:heme binding"/>
    <property type="evidence" value="ECO:0007669"/>
    <property type="project" value="InterPro"/>
</dbReference>
<feature type="domain" description="Cytochrome c" evidence="6">
    <location>
        <begin position="20"/>
        <end position="111"/>
    </location>
</feature>
<dbReference type="Gene3D" id="1.10.760.10">
    <property type="entry name" value="Cytochrome c-like domain"/>
    <property type="match status" value="1"/>
</dbReference>
<evidence type="ECO:0000313" key="7">
    <source>
        <dbReference type="EMBL" id="MBL0393215.1"/>
    </source>
</evidence>
<gene>
    <name evidence="7" type="ORF">JJ685_18900</name>
</gene>
<evidence type="ECO:0000256" key="5">
    <source>
        <dbReference type="SAM" id="SignalP"/>
    </source>
</evidence>
<evidence type="ECO:0000259" key="6">
    <source>
        <dbReference type="PROSITE" id="PS51007"/>
    </source>
</evidence>
<keyword evidence="2 4" id="KW-0479">Metal-binding</keyword>
<keyword evidence="5" id="KW-0732">Signal</keyword>
<dbReference type="InterPro" id="IPR036909">
    <property type="entry name" value="Cyt_c-like_dom_sf"/>
</dbReference>
<keyword evidence="8" id="KW-1185">Reference proteome</keyword>
<dbReference type="GO" id="GO:0009055">
    <property type="term" value="F:electron transfer activity"/>
    <property type="evidence" value="ECO:0007669"/>
    <property type="project" value="InterPro"/>
</dbReference>
<dbReference type="PROSITE" id="PS51007">
    <property type="entry name" value="CYTC"/>
    <property type="match status" value="1"/>
</dbReference>
<proteinExistence type="predicted"/>
<dbReference type="Proteomes" id="UP000599109">
    <property type="component" value="Unassembled WGS sequence"/>
</dbReference>
<name>A0A936Z1H1_9BURK</name>
<comment type="caution">
    <text evidence="7">The sequence shown here is derived from an EMBL/GenBank/DDBJ whole genome shotgun (WGS) entry which is preliminary data.</text>
</comment>
<evidence type="ECO:0000313" key="8">
    <source>
        <dbReference type="Proteomes" id="UP000599109"/>
    </source>
</evidence>
<feature type="chain" id="PRO_5037528094" evidence="5">
    <location>
        <begin position="20"/>
        <end position="111"/>
    </location>
</feature>
<sequence length="111" mass="11550">MAAGLVLGGAGCAASAAAAADTEAAQALLRANNCTKCHSVAADKDGPSFRRTARGLAGRPNAEEALLKHLTSGEPATFPDGHEEPHKVVRTVPANDLAQVRNLVRWILEQK</sequence>
<organism evidence="7 8">
    <name type="scientific">Ramlibacter monticola</name>
    <dbReference type="NCBI Taxonomy" id="1926872"/>
    <lineage>
        <taxon>Bacteria</taxon>
        <taxon>Pseudomonadati</taxon>
        <taxon>Pseudomonadota</taxon>
        <taxon>Betaproteobacteria</taxon>
        <taxon>Burkholderiales</taxon>
        <taxon>Comamonadaceae</taxon>
        <taxon>Ramlibacter</taxon>
    </lineage>
</organism>
<dbReference type="InterPro" id="IPR009056">
    <property type="entry name" value="Cyt_c-like_dom"/>
</dbReference>
<evidence type="ECO:0000256" key="4">
    <source>
        <dbReference type="PROSITE-ProRule" id="PRU00433"/>
    </source>
</evidence>
<keyword evidence="3 4" id="KW-0408">Iron</keyword>
<protein>
    <submittedName>
        <fullName evidence="7">Class I cytochrome c</fullName>
    </submittedName>
</protein>
<dbReference type="SUPFAM" id="SSF46626">
    <property type="entry name" value="Cytochrome c"/>
    <property type="match status" value="1"/>
</dbReference>
<evidence type="ECO:0000256" key="1">
    <source>
        <dbReference type="ARBA" id="ARBA00022617"/>
    </source>
</evidence>
<dbReference type="AlphaFoldDB" id="A0A936Z1H1"/>
<dbReference type="GO" id="GO:0046872">
    <property type="term" value="F:metal ion binding"/>
    <property type="evidence" value="ECO:0007669"/>
    <property type="project" value="UniProtKB-KW"/>
</dbReference>
<feature type="signal peptide" evidence="5">
    <location>
        <begin position="1"/>
        <end position="19"/>
    </location>
</feature>
<dbReference type="EMBL" id="JAEQNE010000005">
    <property type="protein sequence ID" value="MBL0393215.1"/>
    <property type="molecule type" value="Genomic_DNA"/>
</dbReference>
<keyword evidence="1 4" id="KW-0349">Heme</keyword>
<evidence type="ECO:0000256" key="2">
    <source>
        <dbReference type="ARBA" id="ARBA00022723"/>
    </source>
</evidence>
<dbReference type="Pfam" id="PF00034">
    <property type="entry name" value="Cytochrom_C"/>
    <property type="match status" value="1"/>
</dbReference>
<reference evidence="7 8" key="1">
    <citation type="journal article" date="2017" name="Int. J. Syst. Evol. Microbiol.">
        <title>Ramlibacter monticola sp. nov., isolated from forest soil.</title>
        <authorList>
            <person name="Chaudhary D.K."/>
            <person name="Kim J."/>
        </authorList>
    </citation>
    <scope>NUCLEOTIDE SEQUENCE [LARGE SCALE GENOMIC DNA]</scope>
    <source>
        <strain evidence="7 8">KACC 19175</strain>
    </source>
</reference>